<evidence type="ECO:0000256" key="2">
    <source>
        <dbReference type="ARBA" id="ARBA00022692"/>
    </source>
</evidence>
<evidence type="ECO:0000313" key="7">
    <source>
        <dbReference type="EMBL" id="ASQ39835.1"/>
    </source>
</evidence>
<keyword evidence="2 5" id="KW-0812">Transmembrane</keyword>
<proteinExistence type="predicted"/>
<dbReference type="PANTHER" id="PTHR43077">
    <property type="entry name" value="TRANSPORT PERMEASE YVFS-RELATED"/>
    <property type="match status" value="1"/>
</dbReference>
<feature type="transmembrane region" description="Helical" evidence="5">
    <location>
        <begin position="72"/>
        <end position="95"/>
    </location>
</feature>
<keyword evidence="4 5" id="KW-0472">Membrane</keyword>
<geneLocation type="plastid" evidence="7"/>
<dbReference type="GO" id="GO:0043190">
    <property type="term" value="C:ATP-binding cassette (ABC) transporter complex"/>
    <property type="evidence" value="ECO:0007669"/>
    <property type="project" value="InterPro"/>
</dbReference>
<evidence type="ECO:0000256" key="4">
    <source>
        <dbReference type="ARBA" id="ARBA00023136"/>
    </source>
</evidence>
<dbReference type="PANTHER" id="PTHR43077:SF10">
    <property type="entry name" value="TRANSPORT PERMEASE PROTEIN"/>
    <property type="match status" value="1"/>
</dbReference>
<accession>A0A3G1IUX2</accession>
<keyword evidence="7" id="KW-0934">Plastid</keyword>
<evidence type="ECO:0000256" key="5">
    <source>
        <dbReference type="SAM" id="Phobius"/>
    </source>
</evidence>
<feature type="domain" description="ABC transmembrane type-2" evidence="6">
    <location>
        <begin position="35"/>
        <end position="277"/>
    </location>
</feature>
<dbReference type="InterPro" id="IPR013525">
    <property type="entry name" value="ABC2_TM"/>
</dbReference>
<dbReference type="InterPro" id="IPR047817">
    <property type="entry name" value="ABC2_TM_bact-type"/>
</dbReference>
<comment type="subcellular location">
    <subcellularLocation>
        <location evidence="1">Membrane</location>
        <topology evidence="1">Multi-pass membrane protein</topology>
    </subcellularLocation>
</comment>
<feature type="transmembrane region" description="Helical" evidence="5">
    <location>
        <begin position="210"/>
        <end position="231"/>
    </location>
</feature>
<feature type="transmembrane region" description="Helical" evidence="5">
    <location>
        <begin position="252"/>
        <end position="274"/>
    </location>
</feature>
<gene>
    <name evidence="7" type="primary">ycf38</name>
</gene>
<dbReference type="AlphaFoldDB" id="A0A3G1IUX2"/>
<name>A0A3G1IUX2_9EUKA</name>
<keyword evidence="3 5" id="KW-1133">Transmembrane helix</keyword>
<evidence type="ECO:0000259" key="6">
    <source>
        <dbReference type="PROSITE" id="PS51012"/>
    </source>
</evidence>
<feature type="transmembrane region" description="Helical" evidence="5">
    <location>
        <begin position="149"/>
        <end position="171"/>
    </location>
</feature>
<dbReference type="InterPro" id="IPR000412">
    <property type="entry name" value="ABC_2_transport"/>
</dbReference>
<feature type="transmembrane region" description="Helical" evidence="5">
    <location>
        <begin position="35"/>
        <end position="52"/>
    </location>
</feature>
<protein>
    <submittedName>
        <fullName evidence="7">ABC-type multidrug transport system permease component</fullName>
    </submittedName>
</protein>
<feature type="transmembrane region" description="Helical" evidence="5">
    <location>
        <begin position="116"/>
        <end position="143"/>
    </location>
</feature>
<evidence type="ECO:0000256" key="1">
    <source>
        <dbReference type="ARBA" id="ARBA00004141"/>
    </source>
</evidence>
<organism evidence="7">
    <name type="scientific">Glaucocystis sp. BBH</name>
    <dbReference type="NCBI Taxonomy" id="2023628"/>
    <lineage>
        <taxon>Eukaryota</taxon>
        <taxon>Glaucocystophyceae</taxon>
        <taxon>Glaucocystales</taxon>
        <taxon>Glaucocystaceae</taxon>
        <taxon>Glaucocystis</taxon>
    </lineage>
</organism>
<evidence type="ECO:0000256" key="3">
    <source>
        <dbReference type="ARBA" id="ARBA00022989"/>
    </source>
</evidence>
<dbReference type="GO" id="GO:0140359">
    <property type="term" value="F:ABC-type transporter activity"/>
    <property type="evidence" value="ECO:0007669"/>
    <property type="project" value="InterPro"/>
</dbReference>
<dbReference type="EMBL" id="MF167424">
    <property type="protein sequence ID" value="ASQ39835.1"/>
    <property type="molecule type" value="Genomic_DNA"/>
</dbReference>
<dbReference type="Pfam" id="PF01061">
    <property type="entry name" value="ABC2_membrane"/>
    <property type="match status" value="1"/>
</dbReference>
<dbReference type="InterPro" id="IPR051328">
    <property type="entry name" value="T7SS_ABC-Transporter"/>
</dbReference>
<sequence>MIRYTILSIMNFEKFLQETFVLTERFFLQLKRRPITLISGILQPLIWLLLFANLYQKVPINFLGNEIPYLEFFSPGIIVFTAFNGALNAGLPLIFDREFNFLDRLLIAPLISRFSIVLAACIFIVSISFLQTILVFVVTTFLGATIPNLLNSFLIILIILLLVLGVTAISLSLAFSLSSHIELIGLILITNLPVLFTSTALVPIKFMPNWLQFIAVFNPLSYAIEAIRYLYLNSTWSFQHNLFDGISQNIRLIDCFVILIILDFIILFFMNTLFKKSIS</sequence>
<reference evidence="7" key="1">
    <citation type="submission" date="2017-05" db="EMBL/GenBank/DDBJ databases">
        <title>Plastid comparative genomics reveals ancient divergence between Glaucophyte genera.</title>
        <authorList>
            <person name="Figueroa-Martinez F.J."/>
            <person name="Jackson C."/>
            <person name="Reyes-Prieto A."/>
        </authorList>
    </citation>
    <scope>NUCLEOTIDE SEQUENCE</scope>
    <source>
        <strain evidence="7">BBH</strain>
    </source>
</reference>
<dbReference type="PIRSF" id="PIRSF006648">
    <property type="entry name" value="DrrB"/>
    <property type="match status" value="1"/>
</dbReference>
<dbReference type="PROSITE" id="PS51012">
    <property type="entry name" value="ABC_TM2"/>
    <property type="match status" value="1"/>
</dbReference>
<feature type="transmembrane region" description="Helical" evidence="5">
    <location>
        <begin position="183"/>
        <end position="204"/>
    </location>
</feature>